<sequence>MEIKQTKNRFYVGEADRPTAHLDYREIDEHTVEAYHTVVRPELQGQGIAKKLLDRLMEYVKANDLKVVASCSYVDVKMREDAEYDKYLER</sequence>
<dbReference type="SUPFAM" id="SSF55729">
    <property type="entry name" value="Acyl-CoA N-acyltransferases (Nat)"/>
    <property type="match status" value="1"/>
</dbReference>
<name>A0A3S4YKB0_9FIRM</name>
<dbReference type="EMBL" id="LR134523">
    <property type="protein sequence ID" value="VEJ35018.1"/>
    <property type="molecule type" value="Genomic_DNA"/>
</dbReference>
<dbReference type="KEGG" id="piv:NCTC13079_00443"/>
<organism evidence="3 4">
    <name type="scientific">Aedoeadaptatus ivorii</name>
    <dbReference type="NCBI Taxonomy" id="54006"/>
    <lineage>
        <taxon>Bacteria</taxon>
        <taxon>Bacillati</taxon>
        <taxon>Bacillota</taxon>
        <taxon>Tissierellia</taxon>
        <taxon>Tissierellales</taxon>
        <taxon>Peptoniphilaceae</taxon>
        <taxon>Aedoeadaptatus</taxon>
    </lineage>
</organism>
<dbReference type="PANTHER" id="PTHR31435">
    <property type="entry name" value="PROTEIN NATD1"/>
    <property type="match status" value="1"/>
</dbReference>
<accession>A0A3S4YKB0</accession>
<dbReference type="RefSeq" id="WP_126464890.1">
    <property type="nucleotide sequence ID" value="NZ_LR134523.1"/>
</dbReference>
<dbReference type="AlphaFoldDB" id="A0A3S4YKB0"/>
<dbReference type="OrthoDB" id="9793389at2"/>
<dbReference type="GO" id="GO:0016747">
    <property type="term" value="F:acyltransferase activity, transferring groups other than amino-acyl groups"/>
    <property type="evidence" value="ECO:0007669"/>
    <property type="project" value="InterPro"/>
</dbReference>
<dbReference type="Proteomes" id="UP000269544">
    <property type="component" value="Chromosome"/>
</dbReference>
<gene>
    <name evidence="3" type="ORF">NCTC13079_00443</name>
</gene>
<feature type="domain" description="N-acetyltransferase" evidence="1">
    <location>
        <begin position="1"/>
        <end position="90"/>
    </location>
</feature>
<protein>
    <submittedName>
        <fullName evidence="3">Ribosomal-protein-alanine acetyltransferase</fullName>
    </submittedName>
</protein>
<evidence type="ECO:0000313" key="4">
    <source>
        <dbReference type="Proteomes" id="UP000269544"/>
    </source>
</evidence>
<evidence type="ECO:0000259" key="2">
    <source>
        <dbReference type="PROSITE" id="PS51729"/>
    </source>
</evidence>
<evidence type="ECO:0000259" key="1">
    <source>
        <dbReference type="PROSITE" id="PS51186"/>
    </source>
</evidence>
<keyword evidence="3" id="KW-0808">Transferase</keyword>
<dbReference type="InterPro" id="IPR016181">
    <property type="entry name" value="Acyl_CoA_acyltransferase"/>
</dbReference>
<dbReference type="PROSITE" id="PS51186">
    <property type="entry name" value="GNAT"/>
    <property type="match status" value="1"/>
</dbReference>
<keyword evidence="4" id="KW-1185">Reference proteome</keyword>
<dbReference type="Pfam" id="PF14542">
    <property type="entry name" value="Acetyltransf_CG"/>
    <property type="match status" value="1"/>
</dbReference>
<dbReference type="InterPro" id="IPR000182">
    <property type="entry name" value="GNAT_dom"/>
</dbReference>
<dbReference type="InterPro" id="IPR045057">
    <property type="entry name" value="Gcn5-rel_NAT"/>
</dbReference>
<evidence type="ECO:0000313" key="3">
    <source>
        <dbReference type="EMBL" id="VEJ35018.1"/>
    </source>
</evidence>
<dbReference type="Gene3D" id="3.40.630.30">
    <property type="match status" value="1"/>
</dbReference>
<reference evidence="3 4" key="1">
    <citation type="submission" date="2018-12" db="EMBL/GenBank/DDBJ databases">
        <authorList>
            <consortium name="Pathogen Informatics"/>
        </authorList>
    </citation>
    <scope>NUCLEOTIDE SEQUENCE [LARGE SCALE GENOMIC DNA]</scope>
    <source>
        <strain evidence="3 4">NCTC13079</strain>
    </source>
</reference>
<dbReference type="CDD" id="cd04301">
    <property type="entry name" value="NAT_SF"/>
    <property type="match status" value="1"/>
</dbReference>
<proteinExistence type="predicted"/>
<dbReference type="PANTHER" id="PTHR31435:SF10">
    <property type="entry name" value="BSR4717 PROTEIN"/>
    <property type="match status" value="1"/>
</dbReference>
<dbReference type="PROSITE" id="PS51729">
    <property type="entry name" value="GNAT_YJDJ"/>
    <property type="match status" value="1"/>
</dbReference>
<dbReference type="InterPro" id="IPR031165">
    <property type="entry name" value="GNAT_YJDJ"/>
</dbReference>
<feature type="domain" description="N-acetyltransferase" evidence="2">
    <location>
        <begin position="2"/>
        <end position="89"/>
    </location>
</feature>